<organism evidence="1 2">
    <name type="scientific">Neurospora tetraspora</name>
    <dbReference type="NCBI Taxonomy" id="94610"/>
    <lineage>
        <taxon>Eukaryota</taxon>
        <taxon>Fungi</taxon>
        <taxon>Dikarya</taxon>
        <taxon>Ascomycota</taxon>
        <taxon>Pezizomycotina</taxon>
        <taxon>Sordariomycetes</taxon>
        <taxon>Sordariomycetidae</taxon>
        <taxon>Sordariales</taxon>
        <taxon>Sordariaceae</taxon>
        <taxon>Neurospora</taxon>
    </lineage>
</organism>
<gene>
    <name evidence="1" type="ORF">B0H65DRAFT_532572</name>
</gene>
<keyword evidence="2" id="KW-1185">Reference proteome</keyword>
<dbReference type="EMBL" id="JAUEPP010000008">
    <property type="protein sequence ID" value="KAK3338068.1"/>
    <property type="molecule type" value="Genomic_DNA"/>
</dbReference>
<proteinExistence type="predicted"/>
<dbReference type="Proteomes" id="UP001278500">
    <property type="component" value="Unassembled WGS sequence"/>
</dbReference>
<reference evidence="1" key="1">
    <citation type="journal article" date="2023" name="Mol. Phylogenet. Evol.">
        <title>Genome-scale phylogeny and comparative genomics of the fungal order Sordariales.</title>
        <authorList>
            <person name="Hensen N."/>
            <person name="Bonometti L."/>
            <person name="Westerberg I."/>
            <person name="Brannstrom I.O."/>
            <person name="Guillou S."/>
            <person name="Cros-Aarteil S."/>
            <person name="Calhoun S."/>
            <person name="Haridas S."/>
            <person name="Kuo A."/>
            <person name="Mondo S."/>
            <person name="Pangilinan J."/>
            <person name="Riley R."/>
            <person name="LaButti K."/>
            <person name="Andreopoulos B."/>
            <person name="Lipzen A."/>
            <person name="Chen C."/>
            <person name="Yan M."/>
            <person name="Daum C."/>
            <person name="Ng V."/>
            <person name="Clum A."/>
            <person name="Steindorff A."/>
            <person name="Ohm R.A."/>
            <person name="Martin F."/>
            <person name="Silar P."/>
            <person name="Natvig D.O."/>
            <person name="Lalanne C."/>
            <person name="Gautier V."/>
            <person name="Ament-Velasquez S.L."/>
            <person name="Kruys A."/>
            <person name="Hutchinson M.I."/>
            <person name="Powell A.J."/>
            <person name="Barry K."/>
            <person name="Miller A.N."/>
            <person name="Grigoriev I.V."/>
            <person name="Debuchy R."/>
            <person name="Gladieux P."/>
            <person name="Hiltunen Thoren M."/>
            <person name="Johannesson H."/>
        </authorList>
    </citation>
    <scope>NUCLEOTIDE SEQUENCE</scope>
    <source>
        <strain evidence="1">CBS 560.94</strain>
    </source>
</reference>
<sequence length="518" mass="59912">MDVTDEPCPFCGKVQKVLSKHPKKSELRLSPQSFLPSVKLAPVAAPTDDQIASDVVPPTTLTPSTTPYQPPYSAAQSPLERLPLEIREHICQLVGLKNPSPWPRCMRYVKWEDRHQPCNRRRCCQKSLCALSLVSKSMAAPAQRALFKDIILDRPRTLVNLCKSLLLYPKNRGYIRHLVVRNHKYMGQRSRYDRPGERHSHPYDQPDASAFVNLLGPVVMEQGASSVWALKYLRDAYSSYHETPRDIRIDTRSEAFSELTDTIFTFIVHFSSSLQSLVIRGSGKPWIQPFQYNRRLFLDHNPPITTLTLDSSVLQNLFETKYGDNFRHPCLSTVQDLTLNGFCPSGVGWVDNPGVKLDGLFDWFCTNPRLRRLEVNKFDDMVFAWDRQNWNTILPKFKDTLHHLSMSGYKERIQEDQMIFRFGPSRILTCLPELEKLAYLRVPLHFVKIWGLPRVALDSDTDDHHQNSITAENIRQRIMTEFPPSLKAVDIIEYENYMDDEPWTGDKIRERETYHLTL</sequence>
<comment type="caution">
    <text evidence="1">The sequence shown here is derived from an EMBL/GenBank/DDBJ whole genome shotgun (WGS) entry which is preliminary data.</text>
</comment>
<dbReference type="RefSeq" id="XP_062677519.1">
    <property type="nucleotide sequence ID" value="XM_062828959.1"/>
</dbReference>
<dbReference type="GeneID" id="87866113"/>
<evidence type="ECO:0000313" key="2">
    <source>
        <dbReference type="Proteomes" id="UP001278500"/>
    </source>
</evidence>
<accession>A0AAE0J6Y9</accession>
<name>A0AAE0J6Y9_9PEZI</name>
<reference evidence="1" key="2">
    <citation type="submission" date="2023-06" db="EMBL/GenBank/DDBJ databases">
        <authorList>
            <consortium name="Lawrence Berkeley National Laboratory"/>
            <person name="Haridas S."/>
            <person name="Hensen N."/>
            <person name="Bonometti L."/>
            <person name="Westerberg I."/>
            <person name="Brannstrom I.O."/>
            <person name="Guillou S."/>
            <person name="Cros-Aarteil S."/>
            <person name="Calhoun S."/>
            <person name="Kuo A."/>
            <person name="Mondo S."/>
            <person name="Pangilinan J."/>
            <person name="Riley R."/>
            <person name="Labutti K."/>
            <person name="Andreopoulos B."/>
            <person name="Lipzen A."/>
            <person name="Chen C."/>
            <person name="Yanf M."/>
            <person name="Daum C."/>
            <person name="Ng V."/>
            <person name="Clum A."/>
            <person name="Steindorff A."/>
            <person name="Ohm R."/>
            <person name="Martin F."/>
            <person name="Silar P."/>
            <person name="Natvig D."/>
            <person name="Lalanne C."/>
            <person name="Gautier V."/>
            <person name="Ament-Velasquez S.L."/>
            <person name="Kruys A."/>
            <person name="Hutchinson M.I."/>
            <person name="Powell A.J."/>
            <person name="Barry K."/>
            <person name="Miller A.N."/>
            <person name="Grigoriev I.V."/>
            <person name="Debuchy R."/>
            <person name="Gladieux P."/>
            <person name="Thoren M.H."/>
            <person name="Johannesson H."/>
        </authorList>
    </citation>
    <scope>NUCLEOTIDE SEQUENCE</scope>
    <source>
        <strain evidence="1">CBS 560.94</strain>
    </source>
</reference>
<dbReference type="AlphaFoldDB" id="A0AAE0J6Y9"/>
<evidence type="ECO:0000313" key="1">
    <source>
        <dbReference type="EMBL" id="KAK3338068.1"/>
    </source>
</evidence>
<protein>
    <submittedName>
        <fullName evidence="1">Uncharacterized protein</fullName>
    </submittedName>
</protein>